<reference evidence="4" key="2">
    <citation type="submission" date="2020-09" db="EMBL/GenBank/DDBJ databases">
        <authorList>
            <person name="Sun Q."/>
            <person name="Zhou Y."/>
        </authorList>
    </citation>
    <scope>NUCLEOTIDE SEQUENCE</scope>
    <source>
        <strain evidence="4">CGMCC 1.12919</strain>
    </source>
</reference>
<dbReference type="Pfam" id="PF00107">
    <property type="entry name" value="ADH_zinc_N"/>
    <property type="match status" value="1"/>
</dbReference>
<dbReference type="SUPFAM" id="SSF50129">
    <property type="entry name" value="GroES-like"/>
    <property type="match status" value="1"/>
</dbReference>
<organism evidence="4 5">
    <name type="scientific">Chelatococcus reniformis</name>
    <dbReference type="NCBI Taxonomy" id="1494448"/>
    <lineage>
        <taxon>Bacteria</taxon>
        <taxon>Pseudomonadati</taxon>
        <taxon>Pseudomonadota</taxon>
        <taxon>Alphaproteobacteria</taxon>
        <taxon>Hyphomicrobiales</taxon>
        <taxon>Chelatococcaceae</taxon>
        <taxon>Chelatococcus</taxon>
    </lineage>
</organism>
<dbReference type="InterPro" id="IPR013149">
    <property type="entry name" value="ADH-like_C"/>
</dbReference>
<keyword evidence="5" id="KW-1185">Reference proteome</keyword>
<evidence type="ECO:0000313" key="5">
    <source>
        <dbReference type="Proteomes" id="UP000637002"/>
    </source>
</evidence>
<dbReference type="RefSeq" id="WP_188610910.1">
    <property type="nucleotide sequence ID" value="NZ_BMGG01000007.1"/>
</dbReference>
<sequence>MRAAVFRGGELVVDDVAEPVPGKGQVLVKTLACGICGSDLHALHYAPRMVEASRRVSGRPGMDLAQDIVFGHEFCAEVIEHGPGTDKRHKVGTRVCSVPVTFTAAGSATVGYSNIAPGGYAERMVLSEGLMIEVPNGLSDEQAALTEPMAVGWHAVERARLTPNDVPLVIGCGPVGLAVIAGLRIKGVHPILAADFSPARRRLAETMGADIVLDPAEHSPYTRWQDEATPEGFDPENPLARLGVGPQRRPGVVFECVGVPGIIQQIFEGAMRNTRVVVVGVNMESDTIEPFFGITKEIDLQFVLGYTPQEFALALHHLAEGKIDGAPLVTGKVGVEGVKQAFQDLANPEAHAKIMVEPWR</sequence>
<proteinExistence type="predicted"/>
<dbReference type="PANTHER" id="PTHR43189:SF1">
    <property type="entry name" value="ZINC-TYPE ALCOHOL DEHYDROGENASE-LIKE PROTEIN C1198.01"/>
    <property type="match status" value="1"/>
</dbReference>
<dbReference type="InterPro" id="IPR011032">
    <property type="entry name" value="GroES-like_sf"/>
</dbReference>
<evidence type="ECO:0000259" key="2">
    <source>
        <dbReference type="Pfam" id="PF00107"/>
    </source>
</evidence>
<keyword evidence="1" id="KW-0560">Oxidoreductase</keyword>
<gene>
    <name evidence="4" type="ORF">GCM10010994_39700</name>
</gene>
<protein>
    <submittedName>
        <fullName evidence="4">Alcohol dehydrogenase</fullName>
    </submittedName>
</protein>
<evidence type="ECO:0000313" key="4">
    <source>
        <dbReference type="EMBL" id="GGC77458.1"/>
    </source>
</evidence>
<dbReference type="InterPro" id="IPR036291">
    <property type="entry name" value="NAD(P)-bd_dom_sf"/>
</dbReference>
<dbReference type="SUPFAM" id="SSF51735">
    <property type="entry name" value="NAD(P)-binding Rossmann-fold domains"/>
    <property type="match status" value="1"/>
</dbReference>
<accession>A0A916UL38</accession>
<feature type="domain" description="Alcohol dehydrogenase-like N-terminal" evidence="3">
    <location>
        <begin position="22"/>
        <end position="135"/>
    </location>
</feature>
<dbReference type="CDD" id="cd08262">
    <property type="entry name" value="Zn_ADH8"/>
    <property type="match status" value="1"/>
</dbReference>
<evidence type="ECO:0000256" key="1">
    <source>
        <dbReference type="ARBA" id="ARBA00023002"/>
    </source>
</evidence>
<evidence type="ECO:0000259" key="3">
    <source>
        <dbReference type="Pfam" id="PF08240"/>
    </source>
</evidence>
<dbReference type="AlphaFoldDB" id="A0A916UL38"/>
<dbReference type="Pfam" id="PF08240">
    <property type="entry name" value="ADH_N"/>
    <property type="match status" value="1"/>
</dbReference>
<dbReference type="EMBL" id="BMGG01000007">
    <property type="protein sequence ID" value="GGC77458.1"/>
    <property type="molecule type" value="Genomic_DNA"/>
</dbReference>
<dbReference type="Proteomes" id="UP000637002">
    <property type="component" value="Unassembled WGS sequence"/>
</dbReference>
<dbReference type="GO" id="GO:0016491">
    <property type="term" value="F:oxidoreductase activity"/>
    <property type="evidence" value="ECO:0007669"/>
    <property type="project" value="UniProtKB-KW"/>
</dbReference>
<name>A0A916UL38_9HYPH</name>
<reference evidence="4" key="1">
    <citation type="journal article" date="2014" name="Int. J. Syst. Evol. Microbiol.">
        <title>Complete genome sequence of Corynebacterium casei LMG S-19264T (=DSM 44701T), isolated from a smear-ripened cheese.</title>
        <authorList>
            <consortium name="US DOE Joint Genome Institute (JGI-PGF)"/>
            <person name="Walter F."/>
            <person name="Albersmeier A."/>
            <person name="Kalinowski J."/>
            <person name="Ruckert C."/>
        </authorList>
    </citation>
    <scope>NUCLEOTIDE SEQUENCE</scope>
    <source>
        <strain evidence="4">CGMCC 1.12919</strain>
    </source>
</reference>
<dbReference type="Gene3D" id="3.90.180.10">
    <property type="entry name" value="Medium-chain alcohol dehydrogenases, catalytic domain"/>
    <property type="match status" value="1"/>
</dbReference>
<comment type="caution">
    <text evidence="4">The sequence shown here is derived from an EMBL/GenBank/DDBJ whole genome shotgun (WGS) entry which is preliminary data.</text>
</comment>
<feature type="domain" description="Alcohol dehydrogenase-like C-terminal" evidence="2">
    <location>
        <begin position="174"/>
        <end position="319"/>
    </location>
</feature>
<dbReference type="PANTHER" id="PTHR43189">
    <property type="entry name" value="ZINC-TYPE ALCOHOL DEHYDROGENASE-LIKE PROTEIN C1198.01-RELATED"/>
    <property type="match status" value="1"/>
</dbReference>
<dbReference type="InterPro" id="IPR013154">
    <property type="entry name" value="ADH-like_N"/>
</dbReference>
<dbReference type="Gene3D" id="3.40.50.720">
    <property type="entry name" value="NAD(P)-binding Rossmann-like Domain"/>
    <property type="match status" value="1"/>
</dbReference>